<evidence type="ECO:0008006" key="6">
    <source>
        <dbReference type="Google" id="ProtNLM"/>
    </source>
</evidence>
<feature type="signal peptide" evidence="3">
    <location>
        <begin position="1"/>
        <end position="20"/>
    </location>
</feature>
<feature type="chain" id="PRO_5042826911" description="LPXTG-domain-containing protein" evidence="3">
    <location>
        <begin position="21"/>
        <end position="342"/>
    </location>
</feature>
<dbReference type="EMBL" id="JAVRRJ010000002">
    <property type="protein sequence ID" value="KAK5088698.1"/>
    <property type="molecule type" value="Genomic_DNA"/>
</dbReference>
<keyword evidence="2" id="KW-1133">Transmembrane helix</keyword>
<comment type="caution">
    <text evidence="4">The sequence shown here is derived from an EMBL/GenBank/DDBJ whole genome shotgun (WGS) entry which is preliminary data.</text>
</comment>
<feature type="compositionally biased region" description="Polar residues" evidence="1">
    <location>
        <begin position="234"/>
        <end position="246"/>
    </location>
</feature>
<evidence type="ECO:0000256" key="3">
    <source>
        <dbReference type="SAM" id="SignalP"/>
    </source>
</evidence>
<reference evidence="4 5" key="1">
    <citation type="submission" date="2023-08" db="EMBL/GenBank/DDBJ databases">
        <title>Black Yeasts Isolated from many extreme environments.</title>
        <authorList>
            <person name="Coleine C."/>
            <person name="Stajich J.E."/>
            <person name="Selbmann L."/>
        </authorList>
    </citation>
    <scope>NUCLEOTIDE SEQUENCE [LARGE SCALE GENOMIC DNA]</scope>
    <source>
        <strain evidence="4 5">CCFEE 5910</strain>
    </source>
</reference>
<proteinExistence type="predicted"/>
<name>A0AAN7T523_9EURO</name>
<feature type="region of interest" description="Disordered" evidence="1">
    <location>
        <begin position="225"/>
        <end position="247"/>
    </location>
</feature>
<gene>
    <name evidence="4" type="ORF">LTR05_002919</name>
</gene>
<evidence type="ECO:0000313" key="5">
    <source>
        <dbReference type="Proteomes" id="UP001309876"/>
    </source>
</evidence>
<evidence type="ECO:0000313" key="4">
    <source>
        <dbReference type="EMBL" id="KAK5088698.1"/>
    </source>
</evidence>
<dbReference type="CDD" id="cd12087">
    <property type="entry name" value="TM_EGFR-like"/>
    <property type="match status" value="1"/>
</dbReference>
<accession>A0AAN7T523</accession>
<keyword evidence="5" id="KW-1185">Reference proteome</keyword>
<sequence>MRLTSALCYTTALLLPYVNALYTPKGSACAVECGTKAQNFTGTGDLVCLDTAYSDTSKGVTLKSCISCLSNSTYVNDTVSFDGNADQYWFLWHMKYVQQYCLIDTPQTSAASNCAAKCNLAEDAMKTSWIYNGVQNQYNYCNWNSSQYTQYAGDCAQCLQGQENGVIIGNFADTMYRACEKKPDIANGQLVTTARALFDSATLDIATATQTQTGTSANATAVATTGATTTAASPEQSPTQSSSRHGLSTGAAAGVGVGIGIALAALVGGVIFCIRRRRKAAGTVRMSDGDKVSPPQYAAQELDSGTYRSELSAGGKGQEKPFLVEAEDGRLPAQELDASGRY</sequence>
<evidence type="ECO:0000256" key="1">
    <source>
        <dbReference type="SAM" id="MobiDB-lite"/>
    </source>
</evidence>
<dbReference type="AlphaFoldDB" id="A0AAN7T523"/>
<feature type="transmembrane region" description="Helical" evidence="2">
    <location>
        <begin position="251"/>
        <end position="274"/>
    </location>
</feature>
<organism evidence="4 5">
    <name type="scientific">Lithohypha guttulata</name>
    <dbReference type="NCBI Taxonomy" id="1690604"/>
    <lineage>
        <taxon>Eukaryota</taxon>
        <taxon>Fungi</taxon>
        <taxon>Dikarya</taxon>
        <taxon>Ascomycota</taxon>
        <taxon>Pezizomycotina</taxon>
        <taxon>Eurotiomycetes</taxon>
        <taxon>Chaetothyriomycetidae</taxon>
        <taxon>Chaetothyriales</taxon>
        <taxon>Trichomeriaceae</taxon>
        <taxon>Lithohypha</taxon>
    </lineage>
</organism>
<keyword evidence="2" id="KW-0472">Membrane</keyword>
<keyword evidence="2" id="KW-0812">Transmembrane</keyword>
<keyword evidence="3" id="KW-0732">Signal</keyword>
<feature type="region of interest" description="Disordered" evidence="1">
    <location>
        <begin position="304"/>
        <end position="342"/>
    </location>
</feature>
<evidence type="ECO:0000256" key="2">
    <source>
        <dbReference type="SAM" id="Phobius"/>
    </source>
</evidence>
<dbReference type="Proteomes" id="UP001309876">
    <property type="component" value="Unassembled WGS sequence"/>
</dbReference>
<protein>
    <recommendedName>
        <fullName evidence="6">LPXTG-domain-containing protein</fullName>
    </recommendedName>
</protein>